<evidence type="ECO:0000313" key="3">
    <source>
        <dbReference type="Proteomes" id="UP000075809"/>
    </source>
</evidence>
<organism evidence="2 3">
    <name type="scientific">Mycetomoellerius zeteki</name>
    <dbReference type="NCBI Taxonomy" id="64791"/>
    <lineage>
        <taxon>Eukaryota</taxon>
        <taxon>Metazoa</taxon>
        <taxon>Ecdysozoa</taxon>
        <taxon>Arthropoda</taxon>
        <taxon>Hexapoda</taxon>
        <taxon>Insecta</taxon>
        <taxon>Pterygota</taxon>
        <taxon>Neoptera</taxon>
        <taxon>Endopterygota</taxon>
        <taxon>Hymenoptera</taxon>
        <taxon>Apocrita</taxon>
        <taxon>Aculeata</taxon>
        <taxon>Formicoidea</taxon>
        <taxon>Formicidae</taxon>
        <taxon>Myrmicinae</taxon>
        <taxon>Mycetomoellerius</taxon>
    </lineage>
</organism>
<protein>
    <submittedName>
        <fullName evidence="2">Uncharacterized protein</fullName>
    </submittedName>
</protein>
<evidence type="ECO:0000256" key="1">
    <source>
        <dbReference type="SAM" id="MobiDB-lite"/>
    </source>
</evidence>
<gene>
    <name evidence="2" type="ORF">ALC60_06781</name>
</gene>
<sequence length="83" mass="9758">KEKKKKEEDDEEEETEAEGETELSQMHAPGLCITCRLQSFTLLFRLLTRSRSANISVRCDLSEELVLEGYRLRLERHIFTRKS</sequence>
<keyword evidence="3" id="KW-1185">Reference proteome</keyword>
<feature type="region of interest" description="Disordered" evidence="1">
    <location>
        <begin position="1"/>
        <end position="24"/>
    </location>
</feature>
<feature type="compositionally biased region" description="Acidic residues" evidence="1">
    <location>
        <begin position="8"/>
        <end position="21"/>
    </location>
</feature>
<reference evidence="2 3" key="1">
    <citation type="submission" date="2015-09" db="EMBL/GenBank/DDBJ databases">
        <title>Trachymyrmex zeteki WGS genome.</title>
        <authorList>
            <person name="Nygaard S."/>
            <person name="Hu H."/>
            <person name="Boomsma J."/>
            <person name="Zhang G."/>
        </authorList>
    </citation>
    <scope>NUCLEOTIDE SEQUENCE [LARGE SCALE GENOMIC DNA]</scope>
    <source>
        <strain evidence="2">Tzet28-1</strain>
        <tissue evidence="2">Whole body</tissue>
    </source>
</reference>
<evidence type="ECO:0000313" key="2">
    <source>
        <dbReference type="EMBL" id="KYQ54237.1"/>
    </source>
</evidence>
<dbReference type="Proteomes" id="UP000075809">
    <property type="component" value="Unassembled WGS sequence"/>
</dbReference>
<name>A0A151X1G3_9HYME</name>
<proteinExistence type="predicted"/>
<dbReference type="AlphaFoldDB" id="A0A151X1G3"/>
<dbReference type="EMBL" id="KQ982585">
    <property type="protein sequence ID" value="KYQ54237.1"/>
    <property type="molecule type" value="Genomic_DNA"/>
</dbReference>
<feature type="non-terminal residue" evidence="2">
    <location>
        <position position="1"/>
    </location>
</feature>
<accession>A0A151X1G3</accession>